<dbReference type="Proteomes" id="UP000255515">
    <property type="component" value="Unassembled WGS sequence"/>
</dbReference>
<evidence type="ECO:0000256" key="1">
    <source>
        <dbReference type="ARBA" id="ARBA00008857"/>
    </source>
</evidence>
<evidence type="ECO:0000256" key="5">
    <source>
        <dbReference type="PROSITE-ProRule" id="PRU01248"/>
    </source>
</evidence>
<keyword evidence="2" id="KW-0229">DNA integration</keyword>
<organism evidence="8 9">
    <name type="scientific">Bergeyella zoohelcum</name>
    <dbReference type="NCBI Taxonomy" id="1015"/>
    <lineage>
        <taxon>Bacteria</taxon>
        <taxon>Pseudomonadati</taxon>
        <taxon>Bacteroidota</taxon>
        <taxon>Flavobacteriia</taxon>
        <taxon>Flavobacteriales</taxon>
        <taxon>Weeksellaceae</taxon>
        <taxon>Bergeyella</taxon>
    </lineage>
</organism>
<accession>A0A376BZM6</accession>
<dbReference type="GO" id="GO:0006310">
    <property type="term" value="P:DNA recombination"/>
    <property type="evidence" value="ECO:0007669"/>
    <property type="project" value="UniProtKB-KW"/>
</dbReference>
<dbReference type="PANTHER" id="PTHR30349:SF41">
    <property type="entry name" value="INTEGRASE_RECOMBINASE PROTEIN MJ0367-RELATED"/>
    <property type="match status" value="1"/>
</dbReference>
<dbReference type="InterPro" id="IPR044068">
    <property type="entry name" value="CB"/>
</dbReference>
<dbReference type="RefSeq" id="WP_002686478.1">
    <property type="nucleotide sequence ID" value="NZ_UFTJ01000001.1"/>
</dbReference>
<evidence type="ECO:0000259" key="6">
    <source>
        <dbReference type="PROSITE" id="PS51898"/>
    </source>
</evidence>
<proteinExistence type="inferred from homology"/>
<dbReference type="InterPro" id="IPR010998">
    <property type="entry name" value="Integrase_recombinase_N"/>
</dbReference>
<dbReference type="PROSITE" id="PS51898">
    <property type="entry name" value="TYR_RECOMBINASE"/>
    <property type="match status" value="1"/>
</dbReference>
<comment type="similarity">
    <text evidence="1">Belongs to the 'phage' integrase family.</text>
</comment>
<dbReference type="InterPro" id="IPR011010">
    <property type="entry name" value="DNA_brk_join_enz"/>
</dbReference>
<feature type="domain" description="Tyr recombinase" evidence="6">
    <location>
        <begin position="219"/>
        <end position="404"/>
    </location>
</feature>
<evidence type="ECO:0000256" key="2">
    <source>
        <dbReference type="ARBA" id="ARBA00022908"/>
    </source>
</evidence>
<protein>
    <submittedName>
        <fullName evidence="8">Site-specific tyrosine recombinase XerC</fullName>
    </submittedName>
</protein>
<dbReference type="Gene3D" id="1.10.150.130">
    <property type="match status" value="1"/>
</dbReference>
<evidence type="ECO:0000313" key="8">
    <source>
        <dbReference type="EMBL" id="SSZ47113.1"/>
    </source>
</evidence>
<dbReference type="InterPro" id="IPR002104">
    <property type="entry name" value="Integrase_catalytic"/>
</dbReference>
<name>A0A376BZM6_9FLAO</name>
<evidence type="ECO:0000313" key="9">
    <source>
        <dbReference type="Proteomes" id="UP000255515"/>
    </source>
</evidence>
<dbReference type="InterPro" id="IPR004107">
    <property type="entry name" value="Integrase_SAM-like_N"/>
</dbReference>
<keyword evidence="3 5" id="KW-0238">DNA-binding</keyword>
<dbReference type="PROSITE" id="PS51900">
    <property type="entry name" value="CB"/>
    <property type="match status" value="1"/>
</dbReference>
<evidence type="ECO:0000256" key="4">
    <source>
        <dbReference type="ARBA" id="ARBA00023172"/>
    </source>
</evidence>
<dbReference type="GO" id="GO:0003677">
    <property type="term" value="F:DNA binding"/>
    <property type="evidence" value="ECO:0007669"/>
    <property type="project" value="UniProtKB-UniRule"/>
</dbReference>
<gene>
    <name evidence="8" type="ORF">NCTC11661_00779</name>
</gene>
<dbReference type="Gene3D" id="1.10.443.10">
    <property type="entry name" value="Intergrase catalytic core"/>
    <property type="match status" value="1"/>
</dbReference>
<dbReference type="PANTHER" id="PTHR30349">
    <property type="entry name" value="PHAGE INTEGRASE-RELATED"/>
    <property type="match status" value="1"/>
</dbReference>
<dbReference type="AlphaFoldDB" id="A0A376BZM6"/>
<dbReference type="InterPro" id="IPR013762">
    <property type="entry name" value="Integrase-like_cat_sf"/>
</dbReference>
<keyword evidence="4" id="KW-0233">DNA recombination</keyword>
<reference evidence="8 9" key="1">
    <citation type="submission" date="2018-06" db="EMBL/GenBank/DDBJ databases">
        <authorList>
            <consortium name="Pathogen Informatics"/>
            <person name="Doyle S."/>
        </authorList>
    </citation>
    <scope>NUCLEOTIDE SEQUENCE [LARGE SCALE GENOMIC DNA]</scope>
    <source>
        <strain evidence="8 9">NCTC11661</strain>
    </source>
</reference>
<dbReference type="Pfam" id="PF00589">
    <property type="entry name" value="Phage_integrase"/>
    <property type="match status" value="1"/>
</dbReference>
<sequence>MNEFLLNVLNEYAKEYQNEYTTMKLGILFTKPKIYNAGGDLSKRWYVYFSYRNPITGKMERQSPVYLSINKHNTFEERTKVAKVIRNIVEKMLKEGHVPTQYQQQFYDESKNIDIQEAIQLSLKNAEATMKESTYRDYRQRLLKFEKWLYDRHFQGKDIAEITRKTIMNYLNEVLQNTSPKNRNNTRGNLSMFFAYLKEEEYISKNIVETIKVLKAEPKRNKTYTKEQEDLLFRTLEQKDKEMLLFIKFISYNFLRPVEVCRLKVKDIDFASAQLYLETKTKLYKTKIIPQILLDEIQFLKKENPEHFIFTPTGVGEWERTEMGRREYWGKRFKKIKEPLGLGEDYTMYSFRHTFITKLYRELRTEYPPYETKSRLMLITGHTSMTALENYLRDIDAELPEDYSDLLK</sequence>
<evidence type="ECO:0000259" key="7">
    <source>
        <dbReference type="PROSITE" id="PS51900"/>
    </source>
</evidence>
<dbReference type="EMBL" id="UFTJ01000001">
    <property type="protein sequence ID" value="SSZ47113.1"/>
    <property type="molecule type" value="Genomic_DNA"/>
</dbReference>
<dbReference type="Pfam" id="PF02899">
    <property type="entry name" value="Phage_int_SAM_1"/>
    <property type="match status" value="1"/>
</dbReference>
<dbReference type="GO" id="GO:0015074">
    <property type="term" value="P:DNA integration"/>
    <property type="evidence" value="ECO:0007669"/>
    <property type="project" value="UniProtKB-KW"/>
</dbReference>
<feature type="domain" description="Core-binding (CB)" evidence="7">
    <location>
        <begin position="121"/>
        <end position="198"/>
    </location>
</feature>
<dbReference type="InterPro" id="IPR050090">
    <property type="entry name" value="Tyrosine_recombinase_XerCD"/>
</dbReference>
<dbReference type="SUPFAM" id="SSF56349">
    <property type="entry name" value="DNA breaking-rejoining enzymes"/>
    <property type="match status" value="1"/>
</dbReference>
<evidence type="ECO:0000256" key="3">
    <source>
        <dbReference type="ARBA" id="ARBA00023125"/>
    </source>
</evidence>